<accession>A0A0B3SPG5</accession>
<dbReference type="GeneID" id="66499706"/>
<sequence>MAGNQDYNRRGRAIALVIVGTALGWVAANVIGAAVDLSHRWRALFDLAAIGGFVWALWMLYGLWRERQEHKD</sequence>
<dbReference type="AlphaFoldDB" id="A0A0B3SPG5"/>
<accession>A0A225Q0R5</accession>
<dbReference type="OrthoDB" id="7658896at2"/>
<evidence type="ECO:0000313" key="4">
    <source>
        <dbReference type="EMBL" id="KHQ52329.1"/>
    </source>
</evidence>
<protein>
    <submittedName>
        <fullName evidence="4">Uncharacterized protein</fullName>
    </submittedName>
</protein>
<dbReference type="STRING" id="561184.SAMN05216376_102314"/>
<dbReference type="InterPro" id="IPR020846">
    <property type="entry name" value="MFS_dom"/>
</dbReference>
<dbReference type="EMBL" id="JSUQ01000012">
    <property type="protein sequence ID" value="KHQ52329.1"/>
    <property type="molecule type" value="Genomic_DNA"/>
</dbReference>
<organism evidence="4 5">
    <name type="scientific">Mameliella alba</name>
    <dbReference type="NCBI Taxonomy" id="561184"/>
    <lineage>
        <taxon>Bacteria</taxon>
        <taxon>Pseudomonadati</taxon>
        <taxon>Pseudomonadota</taxon>
        <taxon>Alphaproteobacteria</taxon>
        <taxon>Rhodobacterales</taxon>
        <taxon>Roseobacteraceae</taxon>
        <taxon>Mameliella</taxon>
    </lineage>
</organism>
<keyword evidence="2" id="KW-1133">Transmembrane helix</keyword>
<evidence type="ECO:0000256" key="3">
    <source>
        <dbReference type="ARBA" id="ARBA00023136"/>
    </source>
</evidence>
<evidence type="ECO:0000313" key="5">
    <source>
        <dbReference type="Proteomes" id="UP000030960"/>
    </source>
</evidence>
<dbReference type="RefSeq" id="WP_043143606.1">
    <property type="nucleotide sequence ID" value="NZ_AP022337.1"/>
</dbReference>
<name>A0A0B3SPG5_9RHOB</name>
<dbReference type="Proteomes" id="UP000030960">
    <property type="component" value="Unassembled WGS sequence"/>
</dbReference>
<keyword evidence="1" id="KW-0812">Transmembrane</keyword>
<keyword evidence="5" id="KW-1185">Reference proteome</keyword>
<comment type="caution">
    <text evidence="4">The sequence shown here is derived from an EMBL/GenBank/DDBJ whole genome shotgun (WGS) entry which is preliminary data.</text>
</comment>
<accession>A0A225QUA3</accession>
<keyword evidence="3" id="KW-0472">Membrane</keyword>
<reference evidence="4 5" key="1">
    <citation type="submission" date="2014-10" db="EMBL/GenBank/DDBJ databases">
        <title>Genome sequence of Ponticoccus sp. strain UMTAT08 isolated from clonal culture of toxic dinoflagellate Alexandrium tamiyavanichii.</title>
        <authorList>
            <person name="Gan H.Y."/>
            <person name="Muhd D.-D."/>
            <person name="Mohd Noor M.E."/>
            <person name="Yeong Y.S."/>
            <person name="Usup G."/>
        </authorList>
    </citation>
    <scope>NUCLEOTIDE SEQUENCE [LARGE SCALE GENOMIC DNA]</scope>
    <source>
        <strain evidence="4 5">UMTAT08</strain>
    </source>
</reference>
<evidence type="ECO:0000256" key="1">
    <source>
        <dbReference type="ARBA" id="ARBA00022692"/>
    </source>
</evidence>
<evidence type="ECO:0000256" key="2">
    <source>
        <dbReference type="ARBA" id="ARBA00022989"/>
    </source>
</evidence>
<dbReference type="PROSITE" id="PS50850">
    <property type="entry name" value="MFS"/>
    <property type="match status" value="1"/>
</dbReference>
<dbReference type="InterPro" id="IPR036259">
    <property type="entry name" value="MFS_trans_sf"/>
</dbReference>
<dbReference type="SUPFAM" id="SSF103473">
    <property type="entry name" value="MFS general substrate transporter"/>
    <property type="match status" value="1"/>
</dbReference>
<dbReference type="GO" id="GO:0022857">
    <property type="term" value="F:transmembrane transporter activity"/>
    <property type="evidence" value="ECO:0007669"/>
    <property type="project" value="InterPro"/>
</dbReference>
<dbReference type="InterPro" id="IPR020308">
    <property type="entry name" value="Uncharacterised_Ynq1"/>
</dbReference>
<proteinExistence type="predicted"/>
<dbReference type="Gene3D" id="1.20.1250.20">
    <property type="entry name" value="MFS general substrate transporter like domains"/>
    <property type="match status" value="1"/>
</dbReference>
<gene>
    <name evidence="4" type="ORF">OA50_03347</name>
</gene>
<dbReference type="Pfam" id="PF17272">
    <property type="entry name" value="DUF5337"/>
    <property type="match status" value="1"/>
</dbReference>